<dbReference type="AlphaFoldDB" id="A0A383UMP1"/>
<evidence type="ECO:0000313" key="3">
    <source>
        <dbReference type="Proteomes" id="UP000275772"/>
    </source>
</evidence>
<proteinExistence type="predicted"/>
<dbReference type="EMBL" id="UNSH01000035">
    <property type="protein sequence ID" value="SZF01086.1"/>
    <property type="molecule type" value="Genomic_DNA"/>
</dbReference>
<evidence type="ECO:0000313" key="2">
    <source>
        <dbReference type="EMBL" id="SZF01086.1"/>
    </source>
</evidence>
<dbReference type="VEuPathDB" id="FungiDB:BLGHR1_11840"/>
<evidence type="ECO:0000256" key="1">
    <source>
        <dbReference type="SAM" id="MobiDB-lite"/>
    </source>
</evidence>
<sequence>MFVPSKTCVPFRISIMCMSPANSTMSCGDETPQNRNEHHHNTHYRHPRPWTRLAPLPPRRQFLKRNGSHGPSAYLIRAIRRHSLQKKPVIVRKSNLKRCNNLHTSLPTQRDLATAMERLDISDPHRALWVPQDASVMDSTDRIGSESPIRHVGMKSPHSSTHSKLTSYTFKTLHKNSDTTRVRNKPLRAYRLQATDKSLIGVPPKRKPH</sequence>
<reference evidence="2 3" key="1">
    <citation type="submission" date="2017-11" db="EMBL/GenBank/DDBJ databases">
        <authorList>
            <person name="Kracher B."/>
        </authorList>
    </citation>
    <scope>NUCLEOTIDE SEQUENCE [LARGE SCALE GENOMIC DNA]</scope>
    <source>
        <strain evidence="2 3">RACE1</strain>
    </source>
</reference>
<dbReference type="Proteomes" id="UP000275772">
    <property type="component" value="Unassembled WGS sequence"/>
</dbReference>
<protein>
    <submittedName>
        <fullName evidence="2">Uncharacterized protein</fullName>
    </submittedName>
</protein>
<organism evidence="2 3">
    <name type="scientific">Blumeria hordei</name>
    <name type="common">Barley powdery mildew</name>
    <name type="synonym">Blumeria graminis f. sp. hordei</name>
    <dbReference type="NCBI Taxonomy" id="2867405"/>
    <lineage>
        <taxon>Eukaryota</taxon>
        <taxon>Fungi</taxon>
        <taxon>Dikarya</taxon>
        <taxon>Ascomycota</taxon>
        <taxon>Pezizomycotina</taxon>
        <taxon>Leotiomycetes</taxon>
        <taxon>Erysiphales</taxon>
        <taxon>Erysiphaceae</taxon>
        <taxon>Blumeria</taxon>
    </lineage>
</organism>
<accession>A0A383UMP1</accession>
<feature type="region of interest" description="Disordered" evidence="1">
    <location>
        <begin position="28"/>
        <end position="49"/>
    </location>
</feature>
<feature type="compositionally biased region" description="Basic residues" evidence="1">
    <location>
        <begin position="37"/>
        <end position="49"/>
    </location>
</feature>
<feature type="region of interest" description="Disordered" evidence="1">
    <location>
        <begin position="139"/>
        <end position="164"/>
    </location>
</feature>
<gene>
    <name evidence="2" type="ORF">BLGHR1_11840</name>
</gene>
<name>A0A383UMP1_BLUHO</name>
<dbReference type="PROSITE" id="PS51257">
    <property type="entry name" value="PROKAR_LIPOPROTEIN"/>
    <property type="match status" value="1"/>
</dbReference>